<dbReference type="PANTHER" id="PTHR31973">
    <property type="entry name" value="POLYPROTEIN, PUTATIVE-RELATED"/>
    <property type="match status" value="1"/>
</dbReference>
<feature type="compositionally biased region" description="Basic and acidic residues" evidence="1">
    <location>
        <begin position="248"/>
        <end position="257"/>
    </location>
</feature>
<dbReference type="PANTHER" id="PTHR31973:SF187">
    <property type="entry name" value="MUTATOR TRANSPOSASE MUDRA PROTEIN"/>
    <property type="match status" value="1"/>
</dbReference>
<dbReference type="EMBL" id="VAHF01000012">
    <property type="protein sequence ID" value="TXG49133.1"/>
    <property type="molecule type" value="Genomic_DNA"/>
</dbReference>
<feature type="compositionally biased region" description="Low complexity" evidence="1">
    <location>
        <begin position="294"/>
        <end position="316"/>
    </location>
</feature>
<dbReference type="Pfam" id="PF10551">
    <property type="entry name" value="MULE"/>
    <property type="match status" value="1"/>
</dbReference>
<dbReference type="Proteomes" id="UP000323000">
    <property type="component" value="Chromosome 12"/>
</dbReference>
<dbReference type="AlphaFoldDB" id="A0A5C7GWL4"/>
<gene>
    <name evidence="3" type="ORF">EZV62_025008</name>
</gene>
<name>A0A5C7GWL4_9ROSI</name>
<dbReference type="InterPro" id="IPR018289">
    <property type="entry name" value="MULE_transposase_dom"/>
</dbReference>
<feature type="domain" description="MULE transposase" evidence="2">
    <location>
        <begin position="44"/>
        <end position="129"/>
    </location>
</feature>
<comment type="caution">
    <text evidence="3">The sequence shown here is derived from an EMBL/GenBank/DDBJ whole genome shotgun (WGS) entry which is preliminary data.</text>
</comment>
<evidence type="ECO:0000259" key="2">
    <source>
        <dbReference type="Pfam" id="PF10551"/>
    </source>
</evidence>
<evidence type="ECO:0000313" key="3">
    <source>
        <dbReference type="EMBL" id="TXG49133.1"/>
    </source>
</evidence>
<protein>
    <recommendedName>
        <fullName evidence="2">MULE transposase domain-containing protein</fullName>
    </recommendedName>
</protein>
<feature type="region of interest" description="Disordered" evidence="1">
    <location>
        <begin position="235"/>
        <end position="325"/>
    </location>
</feature>
<evidence type="ECO:0000313" key="4">
    <source>
        <dbReference type="Proteomes" id="UP000323000"/>
    </source>
</evidence>
<proteinExistence type="predicted"/>
<accession>A0A5C7GWL4</accession>
<dbReference type="OrthoDB" id="1888602at2759"/>
<organism evidence="3 4">
    <name type="scientific">Acer yangbiense</name>
    <dbReference type="NCBI Taxonomy" id="1000413"/>
    <lineage>
        <taxon>Eukaryota</taxon>
        <taxon>Viridiplantae</taxon>
        <taxon>Streptophyta</taxon>
        <taxon>Embryophyta</taxon>
        <taxon>Tracheophyta</taxon>
        <taxon>Spermatophyta</taxon>
        <taxon>Magnoliopsida</taxon>
        <taxon>eudicotyledons</taxon>
        <taxon>Gunneridae</taxon>
        <taxon>Pentapetalae</taxon>
        <taxon>rosids</taxon>
        <taxon>malvids</taxon>
        <taxon>Sapindales</taxon>
        <taxon>Sapindaceae</taxon>
        <taxon>Hippocastanoideae</taxon>
        <taxon>Acereae</taxon>
        <taxon>Acer</taxon>
    </lineage>
</organism>
<evidence type="ECO:0000256" key="1">
    <source>
        <dbReference type="SAM" id="MobiDB-lite"/>
    </source>
</evidence>
<keyword evidence="4" id="KW-1185">Reference proteome</keyword>
<feature type="compositionally biased region" description="Low complexity" evidence="1">
    <location>
        <begin position="275"/>
        <end position="287"/>
    </location>
</feature>
<reference evidence="4" key="1">
    <citation type="journal article" date="2019" name="Gigascience">
        <title>De novo genome assembly of the endangered Acer yangbiense, a plant species with extremely small populations endemic to Yunnan Province, China.</title>
        <authorList>
            <person name="Yang J."/>
            <person name="Wariss H.M."/>
            <person name="Tao L."/>
            <person name="Zhang R."/>
            <person name="Yun Q."/>
            <person name="Hollingsworth P."/>
            <person name="Dao Z."/>
            <person name="Luo G."/>
            <person name="Guo H."/>
            <person name="Ma Y."/>
            <person name="Sun W."/>
        </authorList>
    </citation>
    <scope>NUCLEOTIDE SEQUENCE [LARGE SCALE GENOMIC DNA]</scope>
    <source>
        <strain evidence="4">cv. Malutang</strain>
    </source>
</reference>
<sequence>MVQQCNPGSAAYIHLLDKTSTFQRMFVSFEAQMKGFLEGCMPFIGIDECHLKGPYGGVLLSAIALNANSSLYPLAYCIYEGETFLNWSWFLEQLRVFLRYPAKKPICFMSDRHKGVISALKMQWPRASIMVSYGGQKLKNLLWKAAKTIDRAYTTNLSEKTCERGQWQVSGVPCSHALAGIRYHFGVHGDEDNFAGFIDPMSSKSAYLRTYSPMIHPIPDLCVWANLETIHVDAPPLKRLPGRPRLVRNRESADKQKAAKTRTVMYGNCRQPGHNSRSCKSKNTSSTTKKKKVQNTTETDVSVSSSQSQGAATSSQPPTKVYKDEECMNKAVESLNGFN</sequence>